<keyword evidence="7" id="KW-0479">Metal-binding</keyword>
<dbReference type="SUPFAM" id="SSF81342">
    <property type="entry name" value="Transmembrane di-heme cytochromes"/>
    <property type="match status" value="1"/>
</dbReference>
<dbReference type="InterPro" id="IPR051542">
    <property type="entry name" value="Hydrogenase_cytochrome"/>
</dbReference>
<dbReference type="RefSeq" id="WP_140234124.1">
    <property type="nucleotide sequence ID" value="NZ_CP041036.1"/>
</dbReference>
<sequence length="222" mass="25623">MEHIATHIRELEFTPAIRIFHWTRALTIVILVITGFYISWPFLVAPDSTDVLLQGWIRFAHLICGFVLTAITLVRAYLFFFSHRNNERRSFRDVLNLRSWIAQVKSYFWMGNLDKAGAYGPLQFMTYAVISLIALLACITGLALYANVYHLGVGGLLSDSAAWITWLFGGLAPLRIIHHYLTWAFIIFLLIHMYMAVWSGIRFRHNSVDTIVTGYDYHKVHK</sequence>
<keyword evidence="4" id="KW-1003">Cell membrane</keyword>
<evidence type="ECO:0000313" key="14">
    <source>
        <dbReference type="EMBL" id="QDE31173.1"/>
    </source>
</evidence>
<keyword evidence="5" id="KW-0349">Heme</keyword>
<dbReference type="PANTHER" id="PTHR30485">
    <property type="entry name" value="NI/FE-HYDROGENASE 1 B-TYPE CYTOCHROME SUBUNIT"/>
    <property type="match status" value="1"/>
</dbReference>
<evidence type="ECO:0000256" key="11">
    <source>
        <dbReference type="ARBA" id="ARBA00023136"/>
    </source>
</evidence>
<dbReference type="Pfam" id="PF01292">
    <property type="entry name" value="Ni_hydr_CYTB"/>
    <property type="match status" value="1"/>
</dbReference>
<keyword evidence="3" id="KW-0813">Transport</keyword>
<dbReference type="Proteomes" id="UP000319809">
    <property type="component" value="Chromosome"/>
</dbReference>
<dbReference type="GO" id="GO:0020037">
    <property type="term" value="F:heme binding"/>
    <property type="evidence" value="ECO:0007669"/>
    <property type="project" value="TreeGrafter"/>
</dbReference>
<evidence type="ECO:0000256" key="1">
    <source>
        <dbReference type="ARBA" id="ARBA00004651"/>
    </source>
</evidence>
<evidence type="ECO:0000256" key="2">
    <source>
        <dbReference type="ARBA" id="ARBA00008622"/>
    </source>
</evidence>
<keyword evidence="15" id="KW-1185">Reference proteome</keyword>
<dbReference type="GO" id="GO:0005506">
    <property type="term" value="F:iron ion binding"/>
    <property type="evidence" value="ECO:0007669"/>
    <property type="project" value="InterPro"/>
</dbReference>
<evidence type="ECO:0000256" key="12">
    <source>
        <dbReference type="SAM" id="Phobius"/>
    </source>
</evidence>
<dbReference type="InterPro" id="IPR000516">
    <property type="entry name" value="Ni-dep_Hydgase_cyt-B"/>
</dbReference>
<name>A0A4Y5YF56_9GAMM</name>
<dbReference type="GO" id="GO:0022904">
    <property type="term" value="P:respiratory electron transport chain"/>
    <property type="evidence" value="ECO:0007669"/>
    <property type="project" value="InterPro"/>
</dbReference>
<dbReference type="GO" id="GO:0009055">
    <property type="term" value="F:electron transfer activity"/>
    <property type="evidence" value="ECO:0007669"/>
    <property type="project" value="InterPro"/>
</dbReference>
<evidence type="ECO:0000256" key="4">
    <source>
        <dbReference type="ARBA" id="ARBA00022475"/>
    </source>
</evidence>
<keyword evidence="10" id="KW-0408">Iron</keyword>
<dbReference type="PANTHER" id="PTHR30485:SF0">
    <property type="entry name" value="NI_FE-HYDROGENASE 1 B-TYPE CYTOCHROME SUBUNIT-RELATED"/>
    <property type="match status" value="1"/>
</dbReference>
<dbReference type="InterPro" id="IPR011577">
    <property type="entry name" value="Cyt_b561_bac/Ni-Hgenase"/>
</dbReference>
<feature type="transmembrane region" description="Helical" evidence="12">
    <location>
        <begin position="60"/>
        <end position="80"/>
    </location>
</feature>
<evidence type="ECO:0000256" key="8">
    <source>
        <dbReference type="ARBA" id="ARBA00022982"/>
    </source>
</evidence>
<evidence type="ECO:0000256" key="9">
    <source>
        <dbReference type="ARBA" id="ARBA00022989"/>
    </source>
</evidence>
<evidence type="ECO:0000256" key="3">
    <source>
        <dbReference type="ARBA" id="ARBA00022448"/>
    </source>
</evidence>
<accession>A0A4Y5YF56</accession>
<evidence type="ECO:0000259" key="13">
    <source>
        <dbReference type="Pfam" id="PF01292"/>
    </source>
</evidence>
<evidence type="ECO:0000256" key="7">
    <source>
        <dbReference type="ARBA" id="ARBA00022723"/>
    </source>
</evidence>
<evidence type="ECO:0000256" key="6">
    <source>
        <dbReference type="ARBA" id="ARBA00022692"/>
    </source>
</evidence>
<evidence type="ECO:0000256" key="5">
    <source>
        <dbReference type="ARBA" id="ARBA00022617"/>
    </source>
</evidence>
<organism evidence="14 15">
    <name type="scientific">Shewanella polaris</name>
    <dbReference type="NCBI Taxonomy" id="2588449"/>
    <lineage>
        <taxon>Bacteria</taxon>
        <taxon>Pseudomonadati</taxon>
        <taxon>Pseudomonadota</taxon>
        <taxon>Gammaproteobacteria</taxon>
        <taxon>Alteromonadales</taxon>
        <taxon>Shewanellaceae</taxon>
        <taxon>Shewanella</taxon>
    </lineage>
</organism>
<feature type="domain" description="Cytochrome b561 bacterial/Ni-hydrogenase" evidence="13">
    <location>
        <begin position="13"/>
        <end position="214"/>
    </location>
</feature>
<evidence type="ECO:0000313" key="15">
    <source>
        <dbReference type="Proteomes" id="UP000319809"/>
    </source>
</evidence>
<gene>
    <name evidence="14" type="primary">cybH</name>
    <name evidence="14" type="ORF">FH971_09425</name>
</gene>
<feature type="transmembrane region" description="Helical" evidence="12">
    <location>
        <begin position="21"/>
        <end position="40"/>
    </location>
</feature>
<feature type="transmembrane region" description="Helical" evidence="12">
    <location>
        <begin position="124"/>
        <end position="145"/>
    </location>
</feature>
<comment type="similarity">
    <text evidence="2">Belongs to the HupC/HyaC/HydC family.</text>
</comment>
<evidence type="ECO:0000256" key="10">
    <source>
        <dbReference type="ARBA" id="ARBA00023004"/>
    </source>
</evidence>
<reference evidence="14 15" key="1">
    <citation type="submission" date="2019-06" db="EMBL/GenBank/DDBJ databases">
        <title>The genome of Shewanella sp. SM1901.</title>
        <authorList>
            <person name="Cha Q."/>
        </authorList>
    </citation>
    <scope>NUCLEOTIDE SEQUENCE [LARGE SCALE GENOMIC DNA]</scope>
    <source>
        <strain evidence="14 15">SM1901</strain>
    </source>
</reference>
<keyword evidence="11 12" id="KW-0472">Membrane</keyword>
<dbReference type="NCBIfam" id="TIGR02125">
    <property type="entry name" value="CytB-hydogenase"/>
    <property type="match status" value="1"/>
</dbReference>
<keyword evidence="8" id="KW-0249">Electron transport</keyword>
<dbReference type="PRINTS" id="PR00161">
    <property type="entry name" value="NIHGNASECYTB"/>
</dbReference>
<keyword evidence="9 12" id="KW-1133">Transmembrane helix</keyword>
<comment type="subcellular location">
    <subcellularLocation>
        <location evidence="1">Cell membrane</location>
        <topology evidence="1">Multi-pass membrane protein</topology>
    </subcellularLocation>
</comment>
<dbReference type="EMBL" id="CP041036">
    <property type="protein sequence ID" value="QDE31173.1"/>
    <property type="molecule type" value="Genomic_DNA"/>
</dbReference>
<dbReference type="Gene3D" id="1.20.950.20">
    <property type="entry name" value="Transmembrane di-heme cytochromes, Chain C"/>
    <property type="match status" value="1"/>
</dbReference>
<dbReference type="KEGG" id="spol:FH971_09425"/>
<dbReference type="GO" id="GO:0005886">
    <property type="term" value="C:plasma membrane"/>
    <property type="evidence" value="ECO:0007669"/>
    <property type="project" value="UniProtKB-SubCell"/>
</dbReference>
<keyword evidence="6 12" id="KW-0812">Transmembrane</keyword>
<dbReference type="InterPro" id="IPR016174">
    <property type="entry name" value="Di-haem_cyt_TM"/>
</dbReference>
<dbReference type="AlphaFoldDB" id="A0A4Y5YF56"/>
<proteinExistence type="inferred from homology"/>
<feature type="transmembrane region" description="Helical" evidence="12">
    <location>
        <begin position="180"/>
        <end position="201"/>
    </location>
</feature>
<protein>
    <submittedName>
        <fullName evidence="14">Ni/Fe-hydrogenase, b-type cytochrome subunit</fullName>
    </submittedName>
</protein>